<sequence length="150" mass="16867">MWEEISRAYREACASFKKSDNNGYFAAFHGGKMNTYYLHLLTTVTKPNLHACVVQMLPKDAIADSFELESRSAQNAVKSVAAGKGTRADGFVEAFKELNRVVLEGIELLVMLRTSLRNMRRELALLEQEGQTQGDSEYDDLQNRISTLKS</sequence>
<dbReference type="InParanoid" id="G4YPE4"/>
<gene>
    <name evidence="1" type="ORF">PHYSODRAFT_293599</name>
</gene>
<dbReference type="SMR" id="G4YPE4"/>
<protein>
    <submittedName>
        <fullName evidence="1">Uncharacterized protein</fullName>
    </submittedName>
</protein>
<keyword evidence="2" id="KW-1185">Reference proteome</keyword>
<accession>G4YPE4</accession>
<organism evidence="1 2">
    <name type="scientific">Phytophthora sojae (strain P6497)</name>
    <name type="common">Soybean stem and root rot agent</name>
    <name type="synonym">Phytophthora megasperma f. sp. glycines</name>
    <dbReference type="NCBI Taxonomy" id="1094619"/>
    <lineage>
        <taxon>Eukaryota</taxon>
        <taxon>Sar</taxon>
        <taxon>Stramenopiles</taxon>
        <taxon>Oomycota</taxon>
        <taxon>Peronosporomycetes</taxon>
        <taxon>Peronosporales</taxon>
        <taxon>Peronosporaceae</taxon>
        <taxon>Phytophthora</taxon>
    </lineage>
</organism>
<evidence type="ECO:0000313" key="1">
    <source>
        <dbReference type="EMBL" id="EGZ27924.1"/>
    </source>
</evidence>
<dbReference type="GeneID" id="20641005"/>
<name>G4YPE4_PHYSP</name>
<dbReference type="Proteomes" id="UP000002640">
    <property type="component" value="Unassembled WGS sequence"/>
</dbReference>
<dbReference type="AlphaFoldDB" id="G4YPE4"/>
<dbReference type="RefSeq" id="XP_009515199.1">
    <property type="nucleotide sequence ID" value="XM_009516904.1"/>
</dbReference>
<reference evidence="1 2" key="1">
    <citation type="journal article" date="2006" name="Science">
        <title>Phytophthora genome sequences uncover evolutionary origins and mechanisms of pathogenesis.</title>
        <authorList>
            <person name="Tyler B.M."/>
            <person name="Tripathy S."/>
            <person name="Zhang X."/>
            <person name="Dehal P."/>
            <person name="Jiang R.H."/>
            <person name="Aerts A."/>
            <person name="Arredondo F.D."/>
            <person name="Baxter L."/>
            <person name="Bensasson D."/>
            <person name="Beynon J.L."/>
            <person name="Chapman J."/>
            <person name="Damasceno C.M."/>
            <person name="Dorrance A.E."/>
            <person name="Dou D."/>
            <person name="Dickerman A.W."/>
            <person name="Dubchak I.L."/>
            <person name="Garbelotto M."/>
            <person name="Gijzen M."/>
            <person name="Gordon S.G."/>
            <person name="Govers F."/>
            <person name="Grunwald N.J."/>
            <person name="Huang W."/>
            <person name="Ivors K.L."/>
            <person name="Jones R.W."/>
            <person name="Kamoun S."/>
            <person name="Krampis K."/>
            <person name="Lamour K.H."/>
            <person name="Lee M.K."/>
            <person name="McDonald W.H."/>
            <person name="Medina M."/>
            <person name="Meijer H.J."/>
            <person name="Nordberg E.K."/>
            <person name="Maclean D.J."/>
            <person name="Ospina-Giraldo M.D."/>
            <person name="Morris P.F."/>
            <person name="Phuntumart V."/>
            <person name="Putnam N.H."/>
            <person name="Rash S."/>
            <person name="Rose J.K."/>
            <person name="Sakihama Y."/>
            <person name="Salamov A.A."/>
            <person name="Savidor A."/>
            <person name="Scheuring C.F."/>
            <person name="Smith B.M."/>
            <person name="Sobral B.W."/>
            <person name="Terry A."/>
            <person name="Torto-Alalibo T.A."/>
            <person name="Win J."/>
            <person name="Xu Z."/>
            <person name="Zhang H."/>
            <person name="Grigoriev I.V."/>
            <person name="Rokhsar D.S."/>
            <person name="Boore J.L."/>
        </authorList>
    </citation>
    <scope>NUCLEOTIDE SEQUENCE [LARGE SCALE GENOMIC DNA]</scope>
    <source>
        <strain evidence="1 2">P6497</strain>
    </source>
</reference>
<dbReference type="KEGG" id="psoj:PHYSODRAFT_293599"/>
<evidence type="ECO:0000313" key="2">
    <source>
        <dbReference type="Proteomes" id="UP000002640"/>
    </source>
</evidence>
<proteinExistence type="predicted"/>
<dbReference type="EMBL" id="JH159151">
    <property type="protein sequence ID" value="EGZ27924.1"/>
    <property type="molecule type" value="Genomic_DNA"/>
</dbReference>